<accession>A0A0B7A2W4</accession>
<protein>
    <submittedName>
        <fullName evidence="1">Uncharacterized protein</fullName>
    </submittedName>
</protein>
<reference evidence="1" key="1">
    <citation type="submission" date="2014-12" db="EMBL/GenBank/DDBJ databases">
        <title>Insight into the proteome of Arion vulgaris.</title>
        <authorList>
            <person name="Aradska J."/>
            <person name="Bulat T."/>
            <person name="Smidak R."/>
            <person name="Sarate P."/>
            <person name="Gangsoo J."/>
            <person name="Sialana F."/>
            <person name="Bilban M."/>
            <person name="Lubec G."/>
        </authorList>
    </citation>
    <scope>NUCLEOTIDE SEQUENCE</scope>
    <source>
        <tissue evidence="1">Skin</tissue>
    </source>
</reference>
<evidence type="ECO:0000313" key="1">
    <source>
        <dbReference type="EMBL" id="CEK74421.1"/>
    </source>
</evidence>
<proteinExistence type="predicted"/>
<dbReference type="AlphaFoldDB" id="A0A0B7A2W4"/>
<sequence length="53" mass="5947">MSATSIHATILDKCIHIRREEKVYSSEFCIEFMLGSIESPSKILVLFVTSDGI</sequence>
<name>A0A0B7A2W4_9EUPU</name>
<organism evidence="1">
    <name type="scientific">Arion vulgaris</name>
    <dbReference type="NCBI Taxonomy" id="1028688"/>
    <lineage>
        <taxon>Eukaryota</taxon>
        <taxon>Metazoa</taxon>
        <taxon>Spiralia</taxon>
        <taxon>Lophotrochozoa</taxon>
        <taxon>Mollusca</taxon>
        <taxon>Gastropoda</taxon>
        <taxon>Heterobranchia</taxon>
        <taxon>Euthyneura</taxon>
        <taxon>Panpulmonata</taxon>
        <taxon>Eupulmonata</taxon>
        <taxon>Stylommatophora</taxon>
        <taxon>Helicina</taxon>
        <taxon>Arionoidea</taxon>
        <taxon>Arionidae</taxon>
        <taxon>Arion</taxon>
    </lineage>
</organism>
<dbReference type="EMBL" id="HACG01027556">
    <property type="protein sequence ID" value="CEK74421.1"/>
    <property type="molecule type" value="Transcribed_RNA"/>
</dbReference>
<gene>
    <name evidence="1" type="primary">ORF91020</name>
</gene>